<proteinExistence type="predicted"/>
<evidence type="ECO:0000256" key="1">
    <source>
        <dbReference type="SAM" id="Phobius"/>
    </source>
</evidence>
<dbReference type="AlphaFoldDB" id="A0A4C1ZQ95"/>
<protein>
    <submittedName>
        <fullName evidence="2">Uncharacterized protein</fullName>
    </submittedName>
</protein>
<evidence type="ECO:0000313" key="3">
    <source>
        <dbReference type="Proteomes" id="UP000299102"/>
    </source>
</evidence>
<gene>
    <name evidence="2" type="ORF">EVAR_63571_1</name>
</gene>
<feature type="transmembrane region" description="Helical" evidence="1">
    <location>
        <begin position="55"/>
        <end position="76"/>
    </location>
</feature>
<keyword evidence="1" id="KW-0812">Transmembrane</keyword>
<accession>A0A4C1ZQ95</accession>
<dbReference type="OrthoDB" id="1898221at2759"/>
<dbReference type="EMBL" id="BGZK01002044">
    <property type="protein sequence ID" value="GBP89908.1"/>
    <property type="molecule type" value="Genomic_DNA"/>
</dbReference>
<organism evidence="2 3">
    <name type="scientific">Eumeta variegata</name>
    <name type="common">Bagworm moth</name>
    <name type="synonym">Eumeta japonica</name>
    <dbReference type="NCBI Taxonomy" id="151549"/>
    <lineage>
        <taxon>Eukaryota</taxon>
        <taxon>Metazoa</taxon>
        <taxon>Ecdysozoa</taxon>
        <taxon>Arthropoda</taxon>
        <taxon>Hexapoda</taxon>
        <taxon>Insecta</taxon>
        <taxon>Pterygota</taxon>
        <taxon>Neoptera</taxon>
        <taxon>Endopterygota</taxon>
        <taxon>Lepidoptera</taxon>
        <taxon>Glossata</taxon>
        <taxon>Ditrysia</taxon>
        <taxon>Tineoidea</taxon>
        <taxon>Psychidae</taxon>
        <taxon>Oiketicinae</taxon>
        <taxon>Eumeta</taxon>
    </lineage>
</organism>
<sequence>MALDKQDGGRRWLKFQFVFHLTYSALLSAMGLYLNSTDYEKFDDGRVKIYEYLRFRLLTIWFHFFLLAYFPVAVYLDWCALRGVTSKHVHLLDDVRQTAFTALIFPTTWPEIKRSCQRVYRHHPRPSRPFLGVVVKWWVAAPSGPENLDDPEKLRRSLTSHLDALRVKFQGHASRQYRHGVIVISAGCREQPDRSPERKRQK</sequence>
<evidence type="ECO:0000313" key="2">
    <source>
        <dbReference type="EMBL" id="GBP89908.1"/>
    </source>
</evidence>
<keyword evidence="3" id="KW-1185">Reference proteome</keyword>
<comment type="caution">
    <text evidence="2">The sequence shown here is derived from an EMBL/GenBank/DDBJ whole genome shotgun (WGS) entry which is preliminary data.</text>
</comment>
<keyword evidence="1" id="KW-0472">Membrane</keyword>
<name>A0A4C1ZQ95_EUMVA</name>
<dbReference type="Proteomes" id="UP000299102">
    <property type="component" value="Unassembled WGS sequence"/>
</dbReference>
<keyword evidence="1" id="KW-1133">Transmembrane helix</keyword>
<feature type="transmembrane region" description="Helical" evidence="1">
    <location>
        <begin position="12"/>
        <end position="34"/>
    </location>
</feature>
<reference evidence="2 3" key="1">
    <citation type="journal article" date="2019" name="Commun. Biol.">
        <title>The bagworm genome reveals a unique fibroin gene that provides high tensile strength.</title>
        <authorList>
            <person name="Kono N."/>
            <person name="Nakamura H."/>
            <person name="Ohtoshi R."/>
            <person name="Tomita M."/>
            <person name="Numata K."/>
            <person name="Arakawa K."/>
        </authorList>
    </citation>
    <scope>NUCLEOTIDE SEQUENCE [LARGE SCALE GENOMIC DNA]</scope>
</reference>